<keyword evidence="4" id="KW-1185">Reference proteome</keyword>
<dbReference type="GO" id="GO:0005813">
    <property type="term" value="C:centrosome"/>
    <property type="evidence" value="ECO:0007669"/>
    <property type="project" value="TreeGrafter"/>
</dbReference>
<reference evidence="3" key="1">
    <citation type="submission" date="2022-07" db="EMBL/GenBank/DDBJ databases">
        <title>Chromosome-level genome of Muraenolepis orangiensis.</title>
        <authorList>
            <person name="Kim J."/>
        </authorList>
    </citation>
    <scope>NUCLEOTIDE SEQUENCE</scope>
    <source>
        <strain evidence="3">KU_S4_2022</strain>
        <tissue evidence="3">Muscle</tissue>
    </source>
</reference>
<accession>A0A9Q0DZ12</accession>
<dbReference type="GO" id="GO:0007098">
    <property type="term" value="P:centrosome cycle"/>
    <property type="evidence" value="ECO:0007669"/>
    <property type="project" value="TreeGrafter"/>
</dbReference>
<dbReference type="Proteomes" id="UP001148018">
    <property type="component" value="Unassembled WGS sequence"/>
</dbReference>
<dbReference type="GO" id="GO:1903358">
    <property type="term" value="P:regulation of Golgi organization"/>
    <property type="evidence" value="ECO:0007669"/>
    <property type="project" value="TreeGrafter"/>
</dbReference>
<protein>
    <recommendedName>
        <fullName evidence="2">Short myomegalin-like EB1 binding protein N-terminal domain-containing protein</fullName>
    </recommendedName>
</protein>
<sequence>MSSRGMCDACCVCGGPLQGNQRRWLFGGQNRRGGRTGTPSSAESQRGGSSRESSPCSSSWSLASSVSLSRYQQALSSPAKALDLLSVLSHILGRTVPRGGSRGEFLCGKCVAVLERVFKFDSVIARVKVLSSERLQKLREQRDRMGSWVRFTYTRGQPGQGMGPGGGEDVEGNGYREMLQDNMSLAEYECWSERWDTCPYFIRTGKRCGRGPGCEGCDSLRVSDSDYESVCGVPRHLPAHVASSLALSRNKSRSMPLHWSSQASLGGSSLSSRPASRTQSVRSLDSLDGGADPFDSPEGSVDLLLRELKNIECKPVCSPIGSRIPLLNRKEGHSSNQKRAPVATQRVNRELSFEENGQNGETVENGVKETGVPLDLTDDFLPLHLQASAGRLQKALGQLGGQLREVLTQNRPAPLGTPQDSELAKNPGINSSEQDLRLSLREKDRLQQELEKEREVWRSREEALTALLREKEALLLSQKEVLESSHKEVLAMSDSVIGQGVSGGGANAALAEQLREKEVLLAACLKDREESSATVWKEVNKMTAALQEYSLMHKVKTQHN</sequence>
<dbReference type="GO" id="GO:0005794">
    <property type="term" value="C:Golgi apparatus"/>
    <property type="evidence" value="ECO:0007669"/>
    <property type="project" value="TreeGrafter"/>
</dbReference>
<dbReference type="InterPro" id="IPR052593">
    <property type="entry name" value="MT-associated_AKAP9-binding"/>
</dbReference>
<dbReference type="GO" id="GO:0060090">
    <property type="term" value="F:molecular adaptor activity"/>
    <property type="evidence" value="ECO:0007669"/>
    <property type="project" value="TreeGrafter"/>
</dbReference>
<dbReference type="PANTHER" id="PTHR46501">
    <property type="entry name" value="MYOMEGALIN"/>
    <property type="match status" value="1"/>
</dbReference>
<feature type="region of interest" description="Disordered" evidence="1">
    <location>
        <begin position="411"/>
        <end position="434"/>
    </location>
</feature>
<dbReference type="PANTHER" id="PTHR46501:SF6">
    <property type="entry name" value="SI:CH73-95L15.5"/>
    <property type="match status" value="1"/>
</dbReference>
<dbReference type="EMBL" id="JANIIK010000109">
    <property type="protein sequence ID" value="KAJ3597555.1"/>
    <property type="molecule type" value="Genomic_DNA"/>
</dbReference>
<dbReference type="GO" id="GO:0090063">
    <property type="term" value="P:positive regulation of microtubule nucleation"/>
    <property type="evidence" value="ECO:0007669"/>
    <property type="project" value="TreeGrafter"/>
</dbReference>
<comment type="caution">
    <text evidence="3">The sequence shown here is derived from an EMBL/GenBank/DDBJ whole genome shotgun (WGS) entry which is preliminary data.</text>
</comment>
<feature type="region of interest" description="Disordered" evidence="1">
    <location>
        <begin position="259"/>
        <end position="296"/>
    </location>
</feature>
<dbReference type="InterPro" id="IPR040947">
    <property type="entry name" value="SMYLE_N"/>
</dbReference>
<evidence type="ECO:0000256" key="1">
    <source>
        <dbReference type="SAM" id="MobiDB-lite"/>
    </source>
</evidence>
<evidence type="ECO:0000313" key="3">
    <source>
        <dbReference type="EMBL" id="KAJ3597555.1"/>
    </source>
</evidence>
<evidence type="ECO:0000259" key="2">
    <source>
        <dbReference type="Pfam" id="PF18615"/>
    </source>
</evidence>
<feature type="compositionally biased region" description="Low complexity" evidence="1">
    <location>
        <begin position="260"/>
        <end position="280"/>
    </location>
</feature>
<feature type="domain" description="Short myomegalin-like EB1 binding protein N-terminal" evidence="2">
    <location>
        <begin position="175"/>
        <end position="240"/>
    </location>
</feature>
<dbReference type="OrthoDB" id="8662411at2759"/>
<dbReference type="AlphaFoldDB" id="A0A9Q0DZ12"/>
<gene>
    <name evidence="3" type="ORF">NHX12_001078</name>
</gene>
<name>A0A9Q0DZ12_9TELE</name>
<proteinExistence type="predicted"/>
<evidence type="ECO:0000313" key="4">
    <source>
        <dbReference type="Proteomes" id="UP001148018"/>
    </source>
</evidence>
<dbReference type="Pfam" id="PF18615">
    <property type="entry name" value="SMYLE_N"/>
    <property type="match status" value="1"/>
</dbReference>
<feature type="compositionally biased region" description="Low complexity" evidence="1">
    <location>
        <begin position="37"/>
        <end position="56"/>
    </location>
</feature>
<feature type="region of interest" description="Disordered" evidence="1">
    <location>
        <begin position="24"/>
        <end position="56"/>
    </location>
</feature>
<organism evidence="3 4">
    <name type="scientific">Muraenolepis orangiensis</name>
    <name type="common">Patagonian moray cod</name>
    <dbReference type="NCBI Taxonomy" id="630683"/>
    <lineage>
        <taxon>Eukaryota</taxon>
        <taxon>Metazoa</taxon>
        <taxon>Chordata</taxon>
        <taxon>Craniata</taxon>
        <taxon>Vertebrata</taxon>
        <taxon>Euteleostomi</taxon>
        <taxon>Actinopterygii</taxon>
        <taxon>Neopterygii</taxon>
        <taxon>Teleostei</taxon>
        <taxon>Neoteleostei</taxon>
        <taxon>Acanthomorphata</taxon>
        <taxon>Zeiogadaria</taxon>
        <taxon>Gadariae</taxon>
        <taxon>Gadiformes</taxon>
        <taxon>Muraenolepidoidei</taxon>
        <taxon>Muraenolepididae</taxon>
        <taxon>Muraenolepis</taxon>
    </lineage>
</organism>